<reference evidence="2" key="2">
    <citation type="submission" date="2018-08" db="UniProtKB">
        <authorList>
            <consortium name="EnsemblPlants"/>
        </authorList>
    </citation>
    <scope>IDENTIFICATION</scope>
    <source>
        <strain evidence="2">Yugu1</strain>
    </source>
</reference>
<reference evidence="3" key="1">
    <citation type="journal article" date="2012" name="Nat. Biotechnol.">
        <title>Reference genome sequence of the model plant Setaria.</title>
        <authorList>
            <person name="Bennetzen J.L."/>
            <person name="Schmutz J."/>
            <person name="Wang H."/>
            <person name="Percifield R."/>
            <person name="Hawkins J."/>
            <person name="Pontaroli A.C."/>
            <person name="Estep M."/>
            <person name="Feng L."/>
            <person name="Vaughn J.N."/>
            <person name="Grimwood J."/>
            <person name="Jenkins J."/>
            <person name="Barry K."/>
            <person name="Lindquist E."/>
            <person name="Hellsten U."/>
            <person name="Deshpande S."/>
            <person name="Wang X."/>
            <person name="Wu X."/>
            <person name="Mitros T."/>
            <person name="Triplett J."/>
            <person name="Yang X."/>
            <person name="Ye C.Y."/>
            <person name="Mauro-Herrera M."/>
            <person name="Wang L."/>
            <person name="Li P."/>
            <person name="Sharma M."/>
            <person name="Sharma R."/>
            <person name="Ronald P.C."/>
            <person name="Panaud O."/>
            <person name="Kellogg E.A."/>
            <person name="Brutnell T.P."/>
            <person name="Doust A.N."/>
            <person name="Tuskan G.A."/>
            <person name="Rokhsar D."/>
            <person name="Devos K.M."/>
        </authorList>
    </citation>
    <scope>NUCLEOTIDE SEQUENCE [LARGE SCALE GENOMIC DNA]</scope>
    <source>
        <strain evidence="3">cv. Yugu1</strain>
    </source>
</reference>
<dbReference type="InParanoid" id="K3YFR1"/>
<organism evidence="2 3">
    <name type="scientific">Setaria italica</name>
    <name type="common">Foxtail millet</name>
    <name type="synonym">Panicum italicum</name>
    <dbReference type="NCBI Taxonomy" id="4555"/>
    <lineage>
        <taxon>Eukaryota</taxon>
        <taxon>Viridiplantae</taxon>
        <taxon>Streptophyta</taxon>
        <taxon>Embryophyta</taxon>
        <taxon>Tracheophyta</taxon>
        <taxon>Spermatophyta</taxon>
        <taxon>Magnoliopsida</taxon>
        <taxon>Liliopsida</taxon>
        <taxon>Poales</taxon>
        <taxon>Poaceae</taxon>
        <taxon>PACMAD clade</taxon>
        <taxon>Panicoideae</taxon>
        <taxon>Panicodae</taxon>
        <taxon>Paniceae</taxon>
        <taxon>Cenchrinae</taxon>
        <taxon>Setaria</taxon>
    </lineage>
</organism>
<evidence type="ECO:0000256" key="1">
    <source>
        <dbReference type="SAM" id="MobiDB-lite"/>
    </source>
</evidence>
<proteinExistence type="predicted"/>
<keyword evidence="3" id="KW-1185">Reference proteome</keyword>
<dbReference type="Proteomes" id="UP000004995">
    <property type="component" value="Unassembled WGS sequence"/>
</dbReference>
<evidence type="ECO:0000313" key="2">
    <source>
        <dbReference type="EnsemblPlants" id="KQK96348"/>
    </source>
</evidence>
<protein>
    <submittedName>
        <fullName evidence="2">Uncharacterized protein</fullName>
    </submittedName>
</protein>
<evidence type="ECO:0000313" key="3">
    <source>
        <dbReference type="Proteomes" id="UP000004995"/>
    </source>
</evidence>
<dbReference type="AlphaFoldDB" id="K3YFR1"/>
<dbReference type="HOGENOM" id="CLU_3225573_0_0_1"/>
<name>K3YFR1_SETIT</name>
<dbReference type="Gramene" id="KQK96348">
    <property type="protein sequence ID" value="KQK96348"/>
    <property type="gene ID" value="SETIT_013079mg"/>
</dbReference>
<feature type="compositionally biased region" description="Low complexity" evidence="1">
    <location>
        <begin position="9"/>
        <end position="23"/>
    </location>
</feature>
<dbReference type="EnsemblPlants" id="KQK96348">
    <property type="protein sequence ID" value="KQK96348"/>
    <property type="gene ID" value="SETIT_013079mg"/>
</dbReference>
<feature type="region of interest" description="Disordered" evidence="1">
    <location>
        <begin position="1"/>
        <end position="23"/>
    </location>
</feature>
<accession>K3YFR1</accession>
<dbReference type="EMBL" id="AGNK02004094">
    <property type="status" value="NOT_ANNOTATED_CDS"/>
    <property type="molecule type" value="Genomic_DNA"/>
</dbReference>
<sequence length="44" mass="4336">MGHGGQGKGAAAPSSTALALPGAEQTAESSFEFAGLTFLAKRLT</sequence>